<feature type="region of interest" description="Disordered" evidence="1">
    <location>
        <begin position="238"/>
        <end position="292"/>
    </location>
</feature>
<feature type="region of interest" description="Disordered" evidence="1">
    <location>
        <begin position="308"/>
        <end position="333"/>
    </location>
</feature>
<feature type="transmembrane region" description="Helical" evidence="2">
    <location>
        <begin position="92"/>
        <end position="111"/>
    </location>
</feature>
<dbReference type="EMBL" id="JAAAHW010009996">
    <property type="protein sequence ID" value="KAF9932551.1"/>
    <property type="molecule type" value="Genomic_DNA"/>
</dbReference>
<dbReference type="AlphaFoldDB" id="A0A9P6LRR9"/>
<organism evidence="3 4">
    <name type="scientific">Modicella reniformis</name>
    <dbReference type="NCBI Taxonomy" id="1440133"/>
    <lineage>
        <taxon>Eukaryota</taxon>
        <taxon>Fungi</taxon>
        <taxon>Fungi incertae sedis</taxon>
        <taxon>Mucoromycota</taxon>
        <taxon>Mortierellomycotina</taxon>
        <taxon>Mortierellomycetes</taxon>
        <taxon>Mortierellales</taxon>
        <taxon>Mortierellaceae</taxon>
        <taxon>Modicella</taxon>
    </lineage>
</organism>
<feature type="transmembrane region" description="Helical" evidence="2">
    <location>
        <begin position="158"/>
        <end position="179"/>
    </location>
</feature>
<evidence type="ECO:0008006" key="5">
    <source>
        <dbReference type="Google" id="ProtNLM"/>
    </source>
</evidence>
<sequence length="333" mass="37347">MVAVPTQTALRAALYSMTLNAVAPVAMGVPTVETGAVSSLATRWSAARPPHPLCTHPRLRVRMPYQLNKVGVTFWLTRNIPFGTNCGNAHRALLAVLIVIVVGGVVMPLYYKHVQRDLVRKDLRRHEQEDTDGTSSFESPYITRNRTRKRSVLASARFSVALKLAAFILALVVGLGYYYLWSKENRCTDTDLWIVKGWFIALLLVAVLVTAFMLSAMFRAVKERHRLNTQRYQIERSATNELDDLESSKRRSVPEPTLSSAPASPPPVYMYSKPQESSSHSTPQTPTYHVSDQRELHQIEVAVAEQLEQQQRHQQQMSYSQTPYGASGTGAYC</sequence>
<keyword evidence="2" id="KW-1133">Transmembrane helix</keyword>
<gene>
    <name evidence="3" type="ORF">BGZ65_004432</name>
</gene>
<keyword evidence="2" id="KW-0472">Membrane</keyword>
<proteinExistence type="predicted"/>
<comment type="caution">
    <text evidence="3">The sequence shown here is derived from an EMBL/GenBank/DDBJ whole genome shotgun (WGS) entry which is preliminary data.</text>
</comment>
<feature type="compositionally biased region" description="Low complexity" evidence="1">
    <location>
        <begin position="308"/>
        <end position="321"/>
    </location>
</feature>
<keyword evidence="2" id="KW-0812">Transmembrane</keyword>
<evidence type="ECO:0000313" key="3">
    <source>
        <dbReference type="EMBL" id="KAF9932551.1"/>
    </source>
</evidence>
<evidence type="ECO:0000313" key="4">
    <source>
        <dbReference type="Proteomes" id="UP000749646"/>
    </source>
</evidence>
<protein>
    <recommendedName>
        <fullName evidence="5">Transmembrane protein</fullName>
    </recommendedName>
</protein>
<reference evidence="3" key="1">
    <citation type="journal article" date="2020" name="Fungal Divers.">
        <title>Resolving the Mortierellaceae phylogeny through synthesis of multi-gene phylogenetics and phylogenomics.</title>
        <authorList>
            <person name="Vandepol N."/>
            <person name="Liber J."/>
            <person name="Desiro A."/>
            <person name="Na H."/>
            <person name="Kennedy M."/>
            <person name="Barry K."/>
            <person name="Grigoriev I.V."/>
            <person name="Miller A.N."/>
            <person name="O'Donnell K."/>
            <person name="Stajich J.E."/>
            <person name="Bonito G."/>
        </authorList>
    </citation>
    <scope>NUCLEOTIDE SEQUENCE</scope>
    <source>
        <strain evidence="3">MES-2147</strain>
    </source>
</reference>
<evidence type="ECO:0000256" key="2">
    <source>
        <dbReference type="SAM" id="Phobius"/>
    </source>
</evidence>
<dbReference type="OrthoDB" id="2425334at2759"/>
<dbReference type="Proteomes" id="UP000749646">
    <property type="component" value="Unassembled WGS sequence"/>
</dbReference>
<feature type="compositionally biased region" description="Polar residues" evidence="1">
    <location>
        <begin position="274"/>
        <end position="290"/>
    </location>
</feature>
<accession>A0A9P6LRR9</accession>
<keyword evidence="4" id="KW-1185">Reference proteome</keyword>
<feature type="transmembrane region" description="Helical" evidence="2">
    <location>
        <begin position="199"/>
        <end position="221"/>
    </location>
</feature>
<name>A0A9P6LRR9_9FUNG</name>
<evidence type="ECO:0000256" key="1">
    <source>
        <dbReference type="SAM" id="MobiDB-lite"/>
    </source>
</evidence>